<protein>
    <submittedName>
        <fullName evidence="1">HAD hydrolase-like protein</fullName>
    </submittedName>
</protein>
<dbReference type="Pfam" id="PF13242">
    <property type="entry name" value="Hydrolase_like"/>
    <property type="match status" value="1"/>
</dbReference>
<evidence type="ECO:0000313" key="1">
    <source>
        <dbReference type="EMBL" id="KAB8185994.1"/>
    </source>
</evidence>
<dbReference type="GO" id="GO:0016787">
    <property type="term" value="F:hydrolase activity"/>
    <property type="evidence" value="ECO:0007669"/>
    <property type="project" value="UniProtKB-KW"/>
</dbReference>
<accession>A0A5N6BZN6</accession>
<comment type="caution">
    <text evidence="1">The sequence shown here is derived from an EMBL/GenBank/DDBJ whole genome shotgun (WGS) entry which is preliminary data.</text>
</comment>
<dbReference type="AlphaFoldDB" id="A0A5N6BZN6"/>
<evidence type="ECO:0000313" key="2">
    <source>
        <dbReference type="Proteomes" id="UP000313066"/>
    </source>
</evidence>
<dbReference type="EMBL" id="VDMA02000004">
    <property type="protein sequence ID" value="KAB8185994.1"/>
    <property type="molecule type" value="Genomic_DNA"/>
</dbReference>
<keyword evidence="2" id="KW-1185">Reference proteome</keyword>
<dbReference type="Gene3D" id="3.40.50.1000">
    <property type="entry name" value="HAD superfamily/HAD-like"/>
    <property type="match status" value="1"/>
</dbReference>
<dbReference type="InterPro" id="IPR036412">
    <property type="entry name" value="HAD-like_sf"/>
</dbReference>
<keyword evidence="1" id="KW-0378">Hydrolase</keyword>
<dbReference type="RefSeq" id="WP_139574134.1">
    <property type="nucleotide sequence ID" value="NZ_VDMA02000004.1"/>
</dbReference>
<dbReference type="SUPFAM" id="SSF56784">
    <property type="entry name" value="HAD-like"/>
    <property type="match status" value="1"/>
</dbReference>
<dbReference type="Proteomes" id="UP000313066">
    <property type="component" value="Unassembled WGS sequence"/>
</dbReference>
<sequence>MTLSEGGWVIGDNPTADIAGGRAVGLRTIWIDRGTSLGVDHQADHVVGDVLQAIEGDAGGRFGTLLKADDFDALAESHCSCGRVRCTAQGPRYQWHVLRGR</sequence>
<proteinExistence type="predicted"/>
<gene>
    <name evidence="1" type="ORF">FH610_009575</name>
</gene>
<name>A0A5N6BZN6_9ACTN</name>
<organism evidence="1 2">
    <name type="scientific">Microbispora catharanthi</name>
    <dbReference type="NCBI Taxonomy" id="1712871"/>
    <lineage>
        <taxon>Bacteria</taxon>
        <taxon>Bacillati</taxon>
        <taxon>Actinomycetota</taxon>
        <taxon>Actinomycetes</taxon>
        <taxon>Streptosporangiales</taxon>
        <taxon>Streptosporangiaceae</taxon>
        <taxon>Microbispora</taxon>
    </lineage>
</organism>
<reference evidence="1 2" key="1">
    <citation type="submission" date="2019-10" db="EMBL/GenBank/DDBJ databases">
        <title>Nonomuraea sp. nov., isolated from Phyllanthus amarus.</title>
        <authorList>
            <person name="Klykleung N."/>
            <person name="Tanasupawat S."/>
        </authorList>
    </citation>
    <scope>NUCLEOTIDE SEQUENCE [LARGE SCALE GENOMIC DNA]</scope>
    <source>
        <strain evidence="1 2">CR1-09</strain>
    </source>
</reference>
<dbReference type="InterPro" id="IPR023214">
    <property type="entry name" value="HAD_sf"/>
</dbReference>